<dbReference type="EMBL" id="BNJK01000002">
    <property type="protein sequence ID" value="GHO98452.1"/>
    <property type="molecule type" value="Genomic_DNA"/>
</dbReference>
<proteinExistence type="predicted"/>
<keyword evidence="1" id="KW-1133">Transmembrane helix</keyword>
<gene>
    <name evidence="2" type="ORF">KSF_085000</name>
</gene>
<dbReference type="AlphaFoldDB" id="A0A8J3N4Q3"/>
<keyword evidence="1" id="KW-0812">Transmembrane</keyword>
<reference evidence="2" key="1">
    <citation type="submission" date="2020-10" db="EMBL/GenBank/DDBJ databases">
        <title>Taxonomic study of unclassified bacteria belonging to the class Ktedonobacteria.</title>
        <authorList>
            <person name="Yabe S."/>
            <person name="Wang C.M."/>
            <person name="Zheng Y."/>
            <person name="Sakai Y."/>
            <person name="Cavaletti L."/>
            <person name="Monciardini P."/>
            <person name="Donadio S."/>
        </authorList>
    </citation>
    <scope>NUCLEOTIDE SEQUENCE</scope>
    <source>
        <strain evidence="2">ID150040</strain>
    </source>
</reference>
<feature type="transmembrane region" description="Helical" evidence="1">
    <location>
        <begin position="37"/>
        <end position="54"/>
    </location>
</feature>
<evidence type="ECO:0000256" key="1">
    <source>
        <dbReference type="SAM" id="Phobius"/>
    </source>
</evidence>
<organism evidence="2 3">
    <name type="scientific">Reticulibacter mediterranei</name>
    <dbReference type="NCBI Taxonomy" id="2778369"/>
    <lineage>
        <taxon>Bacteria</taxon>
        <taxon>Bacillati</taxon>
        <taxon>Chloroflexota</taxon>
        <taxon>Ktedonobacteria</taxon>
        <taxon>Ktedonobacterales</taxon>
        <taxon>Reticulibacteraceae</taxon>
        <taxon>Reticulibacter</taxon>
    </lineage>
</organism>
<keyword evidence="1" id="KW-0472">Membrane</keyword>
<comment type="caution">
    <text evidence="2">The sequence shown here is derived from an EMBL/GenBank/DDBJ whole genome shotgun (WGS) entry which is preliminary data.</text>
</comment>
<protein>
    <submittedName>
        <fullName evidence="2">Uncharacterized protein</fullName>
    </submittedName>
</protein>
<accession>A0A8J3N4Q3</accession>
<evidence type="ECO:0000313" key="3">
    <source>
        <dbReference type="Proteomes" id="UP000597444"/>
    </source>
</evidence>
<dbReference type="Proteomes" id="UP000597444">
    <property type="component" value="Unassembled WGS sequence"/>
</dbReference>
<evidence type="ECO:0000313" key="2">
    <source>
        <dbReference type="EMBL" id="GHO98452.1"/>
    </source>
</evidence>
<sequence>MLVGMRRFHDVDGLLIFLFMMLEPYFLVLYIVRNQRVVVTAFWVFITLLLRKAYFFSQLVNERFAL</sequence>
<name>A0A8J3N4Q3_9CHLR</name>
<keyword evidence="3" id="KW-1185">Reference proteome</keyword>
<feature type="transmembrane region" description="Helical" evidence="1">
    <location>
        <begin position="12"/>
        <end position="31"/>
    </location>
</feature>